<reference evidence="3 4" key="1">
    <citation type="journal article" date="2015" name="Genome Announc.">
        <title>Expanding the biotechnology potential of lactobacilli through comparative genomics of 213 strains and associated genera.</title>
        <authorList>
            <person name="Sun Z."/>
            <person name="Harris H.M."/>
            <person name="McCann A."/>
            <person name="Guo C."/>
            <person name="Argimon S."/>
            <person name="Zhang W."/>
            <person name="Yang X."/>
            <person name="Jeffery I.B."/>
            <person name="Cooney J.C."/>
            <person name="Kagawa T.F."/>
            <person name="Liu W."/>
            <person name="Song Y."/>
            <person name="Salvetti E."/>
            <person name="Wrobel A."/>
            <person name="Rasinkangas P."/>
            <person name="Parkhill J."/>
            <person name="Rea M.C."/>
            <person name="O'Sullivan O."/>
            <person name="Ritari J."/>
            <person name="Douillard F.P."/>
            <person name="Paul Ross R."/>
            <person name="Yang R."/>
            <person name="Briner A.E."/>
            <person name="Felis G.E."/>
            <person name="de Vos W.M."/>
            <person name="Barrangou R."/>
            <person name="Klaenhammer T.R."/>
            <person name="Caufield P.W."/>
            <person name="Cui Y."/>
            <person name="Zhang H."/>
            <person name="O'Toole P.W."/>
        </authorList>
    </citation>
    <scope>NUCLEOTIDE SEQUENCE [LARGE SCALE GENOMIC DNA]</scope>
    <source>
        <strain evidence="3 4">DSM 24302</strain>
    </source>
</reference>
<keyword evidence="1" id="KW-0378">Hydrolase</keyword>
<name>A0A0R2CTS2_9LACO</name>
<dbReference type="InterPro" id="IPR050300">
    <property type="entry name" value="GDXG_lipolytic_enzyme"/>
</dbReference>
<keyword evidence="4" id="KW-1185">Reference proteome</keyword>
<dbReference type="PATRIC" id="fig|1423802.4.peg.1473"/>
<dbReference type="Proteomes" id="UP000051256">
    <property type="component" value="Unassembled WGS sequence"/>
</dbReference>
<dbReference type="GO" id="GO:0016787">
    <property type="term" value="F:hydrolase activity"/>
    <property type="evidence" value="ECO:0007669"/>
    <property type="project" value="UniProtKB-KW"/>
</dbReference>
<evidence type="ECO:0000256" key="1">
    <source>
        <dbReference type="ARBA" id="ARBA00022801"/>
    </source>
</evidence>
<dbReference type="Gene3D" id="3.40.50.1820">
    <property type="entry name" value="alpha/beta hydrolase"/>
    <property type="match status" value="1"/>
</dbReference>
<dbReference type="PANTHER" id="PTHR48081:SF8">
    <property type="entry name" value="ALPHA_BETA HYDROLASE FOLD-3 DOMAIN-CONTAINING PROTEIN-RELATED"/>
    <property type="match status" value="1"/>
</dbReference>
<dbReference type="STRING" id="1423802.FC56_GL001455"/>
<feature type="domain" description="Alpha/beta hydrolase fold-3" evidence="2">
    <location>
        <begin position="66"/>
        <end position="257"/>
    </location>
</feature>
<dbReference type="RefSeq" id="WP_056977732.1">
    <property type="nucleotide sequence ID" value="NZ_AYZR01000004.1"/>
</dbReference>
<evidence type="ECO:0000313" key="3">
    <source>
        <dbReference type="EMBL" id="KRM94498.1"/>
    </source>
</evidence>
<protein>
    <submittedName>
        <fullName evidence="3">Esterase lipase</fullName>
    </submittedName>
</protein>
<accession>A0A0R2CTS2</accession>
<organism evidence="3 4">
    <name type="scientific">Lentilactobacillus senioris DSM 24302 = JCM 17472</name>
    <dbReference type="NCBI Taxonomy" id="1423802"/>
    <lineage>
        <taxon>Bacteria</taxon>
        <taxon>Bacillati</taxon>
        <taxon>Bacillota</taxon>
        <taxon>Bacilli</taxon>
        <taxon>Lactobacillales</taxon>
        <taxon>Lactobacillaceae</taxon>
        <taxon>Lentilactobacillus</taxon>
    </lineage>
</organism>
<evidence type="ECO:0000313" key="4">
    <source>
        <dbReference type="Proteomes" id="UP000051256"/>
    </source>
</evidence>
<dbReference type="AlphaFoldDB" id="A0A0R2CTS2"/>
<dbReference type="InterPro" id="IPR029058">
    <property type="entry name" value="AB_hydrolase_fold"/>
</dbReference>
<comment type="caution">
    <text evidence="3">The sequence shown here is derived from an EMBL/GenBank/DDBJ whole genome shotgun (WGS) entry which is preliminary data.</text>
</comment>
<dbReference type="EMBL" id="AYZR01000004">
    <property type="protein sequence ID" value="KRM94498.1"/>
    <property type="molecule type" value="Genomic_DNA"/>
</dbReference>
<dbReference type="SUPFAM" id="SSF53474">
    <property type="entry name" value="alpha/beta-Hydrolases"/>
    <property type="match status" value="1"/>
</dbReference>
<evidence type="ECO:0000259" key="2">
    <source>
        <dbReference type="Pfam" id="PF07859"/>
    </source>
</evidence>
<sequence length="282" mass="31378">MSLVMLRLRSQLKKRNYKKLVSKTFIQPNQNYNLFAQQPELMTKQRQVAGGTLNWLTDNSRAKAIVLYFHGGALTAPLNADQVQLVNQITQDPMVNAVIADYPLLGSASSDQILTFATTALTEVATSGLPVILLADSAGAWLVKYLWQVQPKLVAATILISPWLDWQLTSSNVVNLAGKEVLLDLSTMQTIGRQFWQGLTPKQQQLLQQPLGKVGPVQVIVGGHEMLLPVDKQLVTELTLHNSVELLEYPAGFHDFVLWFELPETKKAIQKMAAFIKDQYGV</sequence>
<dbReference type="PANTHER" id="PTHR48081">
    <property type="entry name" value="AB HYDROLASE SUPERFAMILY PROTEIN C4A8.06C"/>
    <property type="match status" value="1"/>
</dbReference>
<dbReference type="InterPro" id="IPR013094">
    <property type="entry name" value="AB_hydrolase_3"/>
</dbReference>
<proteinExistence type="predicted"/>
<dbReference type="Pfam" id="PF07859">
    <property type="entry name" value="Abhydrolase_3"/>
    <property type="match status" value="1"/>
</dbReference>
<gene>
    <name evidence="3" type="ORF">FC56_GL001455</name>
</gene>